<dbReference type="AlphaFoldDB" id="A0A158DMN3"/>
<reference evidence="3" key="1">
    <citation type="submission" date="2016-01" db="EMBL/GenBank/DDBJ databases">
        <authorList>
            <person name="Peeters Charlotte."/>
        </authorList>
    </citation>
    <scope>NUCLEOTIDE SEQUENCE [LARGE SCALE GENOMIC DNA]</scope>
</reference>
<dbReference type="EMBL" id="FCOI02000045">
    <property type="protein sequence ID" value="SAK95456.1"/>
    <property type="molecule type" value="Genomic_DNA"/>
</dbReference>
<protein>
    <recommendedName>
        <fullName evidence="4">DUF2934 domain-containing protein</fullName>
    </recommendedName>
</protein>
<dbReference type="InterPro" id="IPR021327">
    <property type="entry name" value="DUF2934"/>
</dbReference>
<dbReference type="STRING" id="1777137.AWB76_07145"/>
<dbReference type="Proteomes" id="UP000054624">
    <property type="component" value="Unassembled WGS sequence"/>
</dbReference>
<feature type="region of interest" description="Disordered" evidence="1">
    <location>
        <begin position="40"/>
        <end position="63"/>
    </location>
</feature>
<proteinExistence type="predicted"/>
<accession>A0A158DMN3</accession>
<name>A0A158DMN3_9BURK</name>
<gene>
    <name evidence="2" type="ORF">AWB76_07145</name>
</gene>
<organism evidence="2 3">
    <name type="scientific">Caballeronia temeraria</name>
    <dbReference type="NCBI Taxonomy" id="1777137"/>
    <lineage>
        <taxon>Bacteria</taxon>
        <taxon>Pseudomonadati</taxon>
        <taxon>Pseudomonadota</taxon>
        <taxon>Betaproteobacteria</taxon>
        <taxon>Burkholderiales</taxon>
        <taxon>Burkholderiaceae</taxon>
        <taxon>Caballeronia</taxon>
    </lineage>
</organism>
<evidence type="ECO:0000313" key="3">
    <source>
        <dbReference type="Proteomes" id="UP000054624"/>
    </source>
</evidence>
<keyword evidence="3" id="KW-1185">Reference proteome</keyword>
<dbReference type="RefSeq" id="WP_061164685.1">
    <property type="nucleotide sequence ID" value="NZ_FCOI02000045.1"/>
</dbReference>
<evidence type="ECO:0008006" key="4">
    <source>
        <dbReference type="Google" id="ProtNLM"/>
    </source>
</evidence>
<dbReference type="OrthoDB" id="8909820at2"/>
<dbReference type="Pfam" id="PF11154">
    <property type="entry name" value="DUF2934"/>
    <property type="match status" value="1"/>
</dbReference>
<evidence type="ECO:0000313" key="2">
    <source>
        <dbReference type="EMBL" id="SAK95456.1"/>
    </source>
</evidence>
<evidence type="ECO:0000256" key="1">
    <source>
        <dbReference type="SAM" id="MobiDB-lite"/>
    </source>
</evidence>
<sequence length="63" mass="6685">MDVPASEEQIRALAYRLWEEAGGPEGRSDEFWIIAQQQLATEPGMGGNELPGGDPAGASPSSR</sequence>